<keyword evidence="6" id="KW-0539">Nucleus</keyword>
<gene>
    <name evidence="11" type="ORF">M514_13665</name>
</gene>
<dbReference type="InterPro" id="IPR007287">
    <property type="entry name" value="Sof1"/>
</dbReference>
<feature type="repeat" description="WD" evidence="9">
    <location>
        <begin position="105"/>
        <end position="137"/>
    </location>
</feature>
<dbReference type="SMART" id="SM00320">
    <property type="entry name" value="WD40"/>
    <property type="match status" value="7"/>
</dbReference>
<evidence type="ECO:0000256" key="3">
    <source>
        <dbReference type="ARBA" id="ARBA00021762"/>
    </source>
</evidence>
<sequence length="461" mass="53532">MKVKVLSRNPSAYLRDTKNDIFKVPRNYDPKLHPLQSAREYTRALNAVKLERVFAKPFLCSLDGHSDGVHCFAKHPERLSIALSGSYDGEIRMWDLKRKQCVKHFQAHSGFVRGMAFEPRGDSFFSVGDDKVIKRWSTNAFKIEEPISCISVSDVLMDIAHSRKDDIFATCGSSVCVWEHSRATPVRTLDWGVDSVHKIRFNPAEPEIFASLASDRSIILYDCRAQDPLRKVIMALKSNSIAWNPMEPFVFTVANEDYKLYSFDMRRLSEPFKIHVDHVSAVMDVDYSPTGREFASGSYDKTIRIFPQNAGSSREIYHTKRMQRVMVVSWTLDNAYILSGSDEFNIRLWKAAAWNKLGPVRLFAIAYLPCNPKRRQLQKTYRERNALLYAEKLKEKYAAFPEIRRIAKHRQLPKHVYNAKMELRVIRESQKRKEYNRIMHSKPGSILRVPERKKHIVREEQ</sequence>
<name>A0A085N4F3_9BILA</name>
<evidence type="ECO:0000256" key="7">
    <source>
        <dbReference type="ARBA" id="ARBA00023274"/>
    </source>
</evidence>
<reference evidence="11" key="1">
    <citation type="journal article" date="2014" name="Nat. Genet.">
        <title>Genome and transcriptome of the porcine whipworm Trichuris suis.</title>
        <authorList>
            <person name="Jex A.R."/>
            <person name="Nejsum P."/>
            <person name="Schwarz E.M."/>
            <person name="Hu L."/>
            <person name="Young N.D."/>
            <person name="Hall R.S."/>
            <person name="Korhonen P.K."/>
            <person name="Liao S."/>
            <person name="Thamsborg S."/>
            <person name="Xia J."/>
            <person name="Xu P."/>
            <person name="Wang S."/>
            <person name="Scheerlinck J.P."/>
            <person name="Hofmann A."/>
            <person name="Sternberg P.W."/>
            <person name="Wang J."/>
            <person name="Gasser R.B."/>
        </authorList>
    </citation>
    <scope>NUCLEOTIDE SEQUENCE [LARGE SCALE GENOMIC DNA]</scope>
    <source>
        <strain evidence="11">DCEP-RM93F</strain>
    </source>
</reference>
<dbReference type="InterPro" id="IPR051733">
    <property type="entry name" value="WD_repeat_DCAF13/WDSOF1"/>
</dbReference>
<keyword evidence="7" id="KW-0687">Ribonucleoprotein</keyword>
<dbReference type="InterPro" id="IPR001680">
    <property type="entry name" value="WD40_rpt"/>
</dbReference>
<dbReference type="FunFam" id="2.130.10.10:FF:000826">
    <property type="entry name" value="DDB1- and CUL4-associated factor 13"/>
    <property type="match status" value="1"/>
</dbReference>
<evidence type="ECO:0000256" key="8">
    <source>
        <dbReference type="ARBA" id="ARBA00032239"/>
    </source>
</evidence>
<dbReference type="PROSITE" id="PS50294">
    <property type="entry name" value="WD_REPEATS_REGION"/>
    <property type="match status" value="2"/>
</dbReference>
<dbReference type="PANTHER" id="PTHR22851">
    <property type="entry name" value="U3 SMALL NUCLEOLAR RNA U3 SNORNA ASSOCIATED PROTEIN"/>
    <property type="match status" value="1"/>
</dbReference>
<dbReference type="SUPFAM" id="SSF50978">
    <property type="entry name" value="WD40 repeat-like"/>
    <property type="match status" value="1"/>
</dbReference>
<evidence type="ECO:0000256" key="2">
    <source>
        <dbReference type="ARBA" id="ARBA00005649"/>
    </source>
</evidence>
<dbReference type="InterPro" id="IPR019775">
    <property type="entry name" value="WD40_repeat_CS"/>
</dbReference>
<evidence type="ECO:0000256" key="5">
    <source>
        <dbReference type="ARBA" id="ARBA00022737"/>
    </source>
</evidence>
<organism evidence="11">
    <name type="scientific">Trichuris suis</name>
    <name type="common">pig whipworm</name>
    <dbReference type="NCBI Taxonomy" id="68888"/>
    <lineage>
        <taxon>Eukaryota</taxon>
        <taxon>Metazoa</taxon>
        <taxon>Ecdysozoa</taxon>
        <taxon>Nematoda</taxon>
        <taxon>Enoplea</taxon>
        <taxon>Dorylaimia</taxon>
        <taxon>Trichinellida</taxon>
        <taxon>Trichuridae</taxon>
        <taxon>Trichuris</taxon>
    </lineage>
</organism>
<evidence type="ECO:0000313" key="11">
    <source>
        <dbReference type="EMBL" id="KFD64349.1"/>
    </source>
</evidence>
<dbReference type="PROSITE" id="PS00678">
    <property type="entry name" value="WD_REPEATS_1"/>
    <property type="match status" value="1"/>
</dbReference>
<keyword evidence="5" id="KW-0677">Repeat</keyword>
<dbReference type="InterPro" id="IPR036322">
    <property type="entry name" value="WD40_repeat_dom_sf"/>
</dbReference>
<dbReference type="Pfam" id="PF04158">
    <property type="entry name" value="Sof1"/>
    <property type="match status" value="1"/>
</dbReference>
<dbReference type="GO" id="GO:0032040">
    <property type="term" value="C:small-subunit processome"/>
    <property type="evidence" value="ECO:0007669"/>
    <property type="project" value="TreeGrafter"/>
</dbReference>
<dbReference type="Proteomes" id="UP000030758">
    <property type="component" value="Unassembled WGS sequence"/>
</dbReference>
<dbReference type="Pfam" id="PF00400">
    <property type="entry name" value="WD40"/>
    <property type="match status" value="4"/>
</dbReference>
<dbReference type="AlphaFoldDB" id="A0A085N4F3"/>
<dbReference type="PANTHER" id="PTHR22851:SF0">
    <property type="entry name" value="DDB1- AND CUL4-ASSOCIATED FACTOR 13"/>
    <property type="match status" value="1"/>
</dbReference>
<feature type="domain" description="Sof1-like protein" evidence="10">
    <location>
        <begin position="378"/>
        <end position="456"/>
    </location>
</feature>
<evidence type="ECO:0000256" key="1">
    <source>
        <dbReference type="ARBA" id="ARBA00004604"/>
    </source>
</evidence>
<dbReference type="EMBL" id="KL367557">
    <property type="protein sequence ID" value="KFD64349.1"/>
    <property type="molecule type" value="Genomic_DNA"/>
</dbReference>
<dbReference type="PROSITE" id="PS50082">
    <property type="entry name" value="WD_REPEATS_2"/>
    <property type="match status" value="3"/>
</dbReference>
<dbReference type="GO" id="GO:0016567">
    <property type="term" value="P:protein ubiquitination"/>
    <property type="evidence" value="ECO:0007669"/>
    <property type="project" value="UniProtKB-UniPathway"/>
</dbReference>
<comment type="subcellular location">
    <subcellularLocation>
        <location evidence="1">Nucleus</location>
        <location evidence="1">Nucleolus</location>
    </subcellularLocation>
</comment>
<evidence type="ECO:0000256" key="4">
    <source>
        <dbReference type="ARBA" id="ARBA00022574"/>
    </source>
</evidence>
<dbReference type="InterPro" id="IPR015943">
    <property type="entry name" value="WD40/YVTN_repeat-like_dom_sf"/>
</dbReference>
<feature type="repeat" description="WD" evidence="9">
    <location>
        <begin position="62"/>
        <end position="104"/>
    </location>
</feature>
<feature type="repeat" description="WD" evidence="9">
    <location>
        <begin position="275"/>
        <end position="306"/>
    </location>
</feature>
<proteinExistence type="inferred from homology"/>
<dbReference type="UniPathway" id="UPA00143"/>
<dbReference type="Gene3D" id="2.130.10.10">
    <property type="entry name" value="YVTN repeat-like/Quinoprotein amine dehydrogenase"/>
    <property type="match status" value="2"/>
</dbReference>
<evidence type="ECO:0000256" key="6">
    <source>
        <dbReference type="ARBA" id="ARBA00023242"/>
    </source>
</evidence>
<evidence type="ECO:0000256" key="9">
    <source>
        <dbReference type="PROSITE-ProRule" id="PRU00221"/>
    </source>
</evidence>
<evidence type="ECO:0000259" key="10">
    <source>
        <dbReference type="Pfam" id="PF04158"/>
    </source>
</evidence>
<comment type="similarity">
    <text evidence="2">Belongs to the WD repeat DCAF13/WDSOF1 family.</text>
</comment>
<accession>A0A085N4F3</accession>
<dbReference type="GO" id="GO:0000462">
    <property type="term" value="P:maturation of SSU-rRNA from tricistronic rRNA transcript (SSU-rRNA, 5.8S rRNA, LSU-rRNA)"/>
    <property type="evidence" value="ECO:0007669"/>
    <property type="project" value="TreeGrafter"/>
</dbReference>
<keyword evidence="4 9" id="KW-0853">WD repeat</keyword>
<protein>
    <recommendedName>
        <fullName evidence="3">DDB1- and CUL4-associated factor 13</fullName>
    </recommendedName>
    <alternativeName>
        <fullName evidence="8">WD repeat and SOF domain-containing protein 1</fullName>
    </alternativeName>
</protein>